<organism evidence="1 2">
    <name type="scientific">Durusdinium trenchii</name>
    <dbReference type="NCBI Taxonomy" id="1381693"/>
    <lineage>
        <taxon>Eukaryota</taxon>
        <taxon>Sar</taxon>
        <taxon>Alveolata</taxon>
        <taxon>Dinophyceae</taxon>
        <taxon>Suessiales</taxon>
        <taxon>Symbiodiniaceae</taxon>
        <taxon>Durusdinium</taxon>
    </lineage>
</organism>
<evidence type="ECO:0000313" key="1">
    <source>
        <dbReference type="EMBL" id="CAK9066199.1"/>
    </source>
</evidence>
<feature type="non-terminal residue" evidence="1">
    <location>
        <position position="1"/>
    </location>
</feature>
<gene>
    <name evidence="1" type="ORF">SCF082_LOCUS33752</name>
</gene>
<name>A0ABP0NTQ6_9DINO</name>
<sequence length="326" mass="36342">LLGCQALGFVPYRFGHALLCVVQACDAAARLWMFCCASVALASTYAPDCNSWDFMKEPRALAAGNRTEDLVRALALPAFLAAMGVEIPADQQAEMIIGRLAHWKEMTLGSCLGKADFVVAGFESGGTTSLVHHLQTIPDIYMMPFEFSDWARDFTRPRDLPVPECETLVSYWPAFMSFAFWPAAETVERFNQQASRCGWQKRIGRGLGDGVAGFVAREGVLNPLRWVDGRWVVHPKARGVIEHAPPALVPSRNTCHTSMHLKAPSVPEASGTRAMRRTPSRCGRSRRCWRTKLLLGRLGQRRRGGGEDVGRWRTRRQLQQLGRYVP</sequence>
<accession>A0ABP0NTQ6</accession>
<dbReference type="EMBL" id="CAXAMM010030247">
    <property type="protein sequence ID" value="CAK9066199.1"/>
    <property type="molecule type" value="Genomic_DNA"/>
</dbReference>
<evidence type="ECO:0000313" key="2">
    <source>
        <dbReference type="Proteomes" id="UP001642464"/>
    </source>
</evidence>
<dbReference type="Proteomes" id="UP001642464">
    <property type="component" value="Unassembled WGS sequence"/>
</dbReference>
<proteinExistence type="predicted"/>
<protein>
    <submittedName>
        <fullName evidence="1">Uncharacterized protein</fullName>
    </submittedName>
</protein>
<comment type="caution">
    <text evidence="1">The sequence shown here is derived from an EMBL/GenBank/DDBJ whole genome shotgun (WGS) entry which is preliminary data.</text>
</comment>
<keyword evidence="2" id="KW-1185">Reference proteome</keyword>
<reference evidence="1 2" key="1">
    <citation type="submission" date="2024-02" db="EMBL/GenBank/DDBJ databases">
        <authorList>
            <person name="Chen Y."/>
            <person name="Shah S."/>
            <person name="Dougan E. K."/>
            <person name="Thang M."/>
            <person name="Chan C."/>
        </authorList>
    </citation>
    <scope>NUCLEOTIDE SEQUENCE [LARGE SCALE GENOMIC DNA]</scope>
</reference>